<dbReference type="InterPro" id="IPR010920">
    <property type="entry name" value="LSM_dom_sf"/>
</dbReference>
<dbReference type="GO" id="GO:0003723">
    <property type="term" value="F:RNA binding"/>
    <property type="evidence" value="ECO:0007669"/>
    <property type="project" value="InterPro"/>
</dbReference>
<evidence type="ECO:0000313" key="2">
    <source>
        <dbReference type="EMBL" id="PSN91770.1"/>
    </source>
</evidence>
<organism evidence="2 3">
    <name type="scientific">Candidatus Marsarchaeota G2 archaeon OSP_D</name>
    <dbReference type="NCBI Taxonomy" id="1978157"/>
    <lineage>
        <taxon>Archaea</taxon>
        <taxon>Candidatus Marsarchaeota</taxon>
        <taxon>Candidatus Marsarchaeota group 2</taxon>
    </lineage>
</organism>
<protein>
    <recommendedName>
        <fullName evidence="1">Sm domain-containing protein</fullName>
    </recommendedName>
</protein>
<dbReference type="InterPro" id="IPR047575">
    <property type="entry name" value="Sm"/>
</dbReference>
<dbReference type="Gene3D" id="2.30.30.100">
    <property type="match status" value="1"/>
</dbReference>
<evidence type="ECO:0000313" key="3">
    <source>
        <dbReference type="Proteomes" id="UP000240322"/>
    </source>
</evidence>
<dbReference type="InterPro" id="IPR001163">
    <property type="entry name" value="Sm_dom_euk/arc"/>
</dbReference>
<feature type="domain" description="Sm" evidence="1">
    <location>
        <begin position="5"/>
        <end position="78"/>
    </location>
</feature>
<reference evidence="2 3" key="1">
    <citation type="submission" date="2017-04" db="EMBL/GenBank/DDBJ databases">
        <title>Novel microbial lineages endemic to geothermal iron-oxide mats fill important gaps in the evolutionary history of Archaea.</title>
        <authorList>
            <person name="Jay Z.J."/>
            <person name="Beam J.P."/>
            <person name="Dlakic M."/>
            <person name="Rusch D.B."/>
            <person name="Kozubal M.A."/>
            <person name="Inskeep W.P."/>
        </authorList>
    </citation>
    <scope>NUCLEOTIDE SEQUENCE [LARGE SCALE GENOMIC DNA]</scope>
    <source>
        <strain evidence="2">OSP_D</strain>
    </source>
</reference>
<dbReference type="SUPFAM" id="SSF50182">
    <property type="entry name" value="Sm-like ribonucleoproteins"/>
    <property type="match status" value="1"/>
</dbReference>
<dbReference type="EMBL" id="NEXE01000018">
    <property type="protein sequence ID" value="PSN91770.1"/>
    <property type="molecule type" value="Genomic_DNA"/>
</dbReference>
<dbReference type="SMART" id="SM00651">
    <property type="entry name" value="Sm"/>
    <property type="match status" value="1"/>
</dbReference>
<evidence type="ECO:0000259" key="1">
    <source>
        <dbReference type="PROSITE" id="PS52002"/>
    </source>
</evidence>
<comment type="caution">
    <text evidence="2">The sequence shown here is derived from an EMBL/GenBank/DDBJ whole genome shotgun (WGS) entry which is preliminary data.</text>
</comment>
<proteinExistence type="predicted"/>
<dbReference type="PROSITE" id="PS52002">
    <property type="entry name" value="SM"/>
    <property type="match status" value="1"/>
</dbReference>
<accession>A0A2R6AZF8</accession>
<dbReference type="Pfam" id="PF01423">
    <property type="entry name" value="LSM"/>
    <property type="match status" value="1"/>
</dbReference>
<dbReference type="AlphaFoldDB" id="A0A2R6AZF8"/>
<dbReference type="Proteomes" id="UP000240322">
    <property type="component" value="Unassembled WGS sequence"/>
</dbReference>
<gene>
    <name evidence="2" type="ORF">B9Q03_03270</name>
</gene>
<sequence length="78" mass="8837">MRVDPPPKYIRNALNTEVLVRLKDGSEFVGKLVDYDSVMNLILEDSKEVDRDGNPRINLGKVMIRGSQIIFVRVAPQP</sequence>
<name>A0A2R6AZF8_9ARCH</name>